<evidence type="ECO:0000259" key="11">
    <source>
        <dbReference type="PROSITE" id="PS50262"/>
    </source>
</evidence>
<dbReference type="Pfam" id="PF00001">
    <property type="entry name" value="7tm_1"/>
    <property type="match status" value="1"/>
</dbReference>
<gene>
    <name evidence="12" type="ORF">P5673_005610</name>
</gene>
<evidence type="ECO:0000256" key="10">
    <source>
        <dbReference type="SAM" id="Phobius"/>
    </source>
</evidence>
<comment type="caution">
    <text evidence="12">The sequence shown here is derived from an EMBL/GenBank/DDBJ whole genome shotgun (WGS) entry which is preliminary data.</text>
</comment>
<feature type="transmembrane region" description="Helical" evidence="10">
    <location>
        <begin position="208"/>
        <end position="231"/>
    </location>
</feature>
<evidence type="ECO:0000313" key="12">
    <source>
        <dbReference type="EMBL" id="KAK2569770.1"/>
    </source>
</evidence>
<dbReference type="PANTHER" id="PTHR22752">
    <property type="entry name" value="G PROTEIN-COUPLED RECEPTOR"/>
    <property type="match status" value="1"/>
</dbReference>
<dbReference type="PROSITE" id="PS00237">
    <property type="entry name" value="G_PROTEIN_RECEP_F1_1"/>
    <property type="match status" value="1"/>
</dbReference>
<proteinExistence type="inferred from homology"/>
<evidence type="ECO:0000313" key="13">
    <source>
        <dbReference type="Proteomes" id="UP001249851"/>
    </source>
</evidence>
<dbReference type="EMBL" id="JARQWQ010000009">
    <property type="protein sequence ID" value="KAK2569770.1"/>
    <property type="molecule type" value="Genomic_DNA"/>
</dbReference>
<keyword evidence="13" id="KW-1185">Reference proteome</keyword>
<protein>
    <submittedName>
        <fullName evidence="12">Trace amine-associated receptor 6</fullName>
    </submittedName>
</protein>
<reference evidence="12" key="2">
    <citation type="journal article" date="2023" name="Science">
        <title>Genomic signatures of disease resistance in endangered staghorn corals.</title>
        <authorList>
            <person name="Vollmer S.V."/>
            <person name="Selwyn J.D."/>
            <person name="Despard B.A."/>
            <person name="Roesel C.L."/>
        </authorList>
    </citation>
    <scope>NUCLEOTIDE SEQUENCE</scope>
    <source>
        <strain evidence="12">K2</strain>
    </source>
</reference>
<dbReference type="InterPro" id="IPR017452">
    <property type="entry name" value="GPCR_Rhodpsn_7TM"/>
</dbReference>
<evidence type="ECO:0000256" key="3">
    <source>
        <dbReference type="ARBA" id="ARBA00022692"/>
    </source>
</evidence>
<dbReference type="PRINTS" id="PR00237">
    <property type="entry name" value="GPCRRHODOPSN"/>
</dbReference>
<dbReference type="SUPFAM" id="SSF81321">
    <property type="entry name" value="Family A G protein-coupled receptor-like"/>
    <property type="match status" value="1"/>
</dbReference>
<feature type="transmembrane region" description="Helical" evidence="10">
    <location>
        <begin position="164"/>
        <end position="188"/>
    </location>
</feature>
<feature type="transmembrane region" description="Helical" evidence="10">
    <location>
        <begin position="47"/>
        <end position="71"/>
    </location>
</feature>
<keyword evidence="4 10" id="KW-1133">Transmembrane helix</keyword>
<feature type="transmembrane region" description="Helical" evidence="10">
    <location>
        <begin position="125"/>
        <end position="143"/>
    </location>
</feature>
<keyword evidence="3 9" id="KW-0812">Transmembrane</keyword>
<evidence type="ECO:0000256" key="7">
    <source>
        <dbReference type="ARBA" id="ARBA00023170"/>
    </source>
</evidence>
<dbReference type="CDD" id="cd00637">
    <property type="entry name" value="7tm_classA_rhodopsin-like"/>
    <property type="match status" value="1"/>
</dbReference>
<accession>A0AAD9QZ48</accession>
<dbReference type="GO" id="GO:0005886">
    <property type="term" value="C:plasma membrane"/>
    <property type="evidence" value="ECO:0007669"/>
    <property type="project" value="UniProtKB-SubCell"/>
</dbReference>
<name>A0AAD9QZ48_ACRCE</name>
<reference evidence="12" key="1">
    <citation type="journal article" date="2023" name="G3 (Bethesda)">
        <title>Whole genome assembly and annotation of the endangered Caribbean coral Acropora cervicornis.</title>
        <authorList>
            <person name="Selwyn J.D."/>
            <person name="Vollmer S.V."/>
        </authorList>
    </citation>
    <scope>NUCLEOTIDE SEQUENCE</scope>
    <source>
        <strain evidence="12">K2</strain>
    </source>
</reference>
<keyword evidence="7 9" id="KW-0675">Receptor</keyword>
<dbReference type="AlphaFoldDB" id="A0AAD9QZ48"/>
<evidence type="ECO:0000256" key="2">
    <source>
        <dbReference type="ARBA" id="ARBA00022475"/>
    </source>
</evidence>
<organism evidence="12 13">
    <name type="scientific">Acropora cervicornis</name>
    <name type="common">Staghorn coral</name>
    <dbReference type="NCBI Taxonomy" id="6130"/>
    <lineage>
        <taxon>Eukaryota</taxon>
        <taxon>Metazoa</taxon>
        <taxon>Cnidaria</taxon>
        <taxon>Anthozoa</taxon>
        <taxon>Hexacorallia</taxon>
        <taxon>Scleractinia</taxon>
        <taxon>Astrocoeniina</taxon>
        <taxon>Acroporidae</taxon>
        <taxon>Acropora</taxon>
    </lineage>
</organism>
<feature type="transmembrane region" description="Helical" evidence="10">
    <location>
        <begin position="83"/>
        <end position="105"/>
    </location>
</feature>
<dbReference type="Proteomes" id="UP001249851">
    <property type="component" value="Unassembled WGS sequence"/>
</dbReference>
<evidence type="ECO:0000256" key="6">
    <source>
        <dbReference type="ARBA" id="ARBA00023136"/>
    </source>
</evidence>
<keyword evidence="2" id="KW-1003">Cell membrane</keyword>
<sequence length="350" mass="38916">MAVPIQGNTQAKIRCANHSSNSSEQNCNNLTETPMIPEQPAPPATHISVFICLGFLGAAIVLANAVVLYLYKRKTFLKTKTNLCLVCLAISDFLAGLIAVPMVIVCSTLDADAVTSGIICTVMDLSSRFISISTVLHLLLVTMERYFKIIHALNYPLIVTKFRLITLLILVWCVSLGTSLIQLTWIPFGGPSTDAEISAKDTIYNLSVFFAIVIPSLLMMFVALSCIFRVLRSQLRSMKENGYKTRAYRNKSTRLEAKAVTVFGSMIVTFIACWFSYYIDGLLIDLKLPSLHLPEWARTVLVFLRFGSSVLNPLLYTFFKEDFRRALLSSITGSSYRHSIGMTTMNCSTL</sequence>
<keyword evidence="6 10" id="KW-0472">Membrane</keyword>
<evidence type="ECO:0000256" key="5">
    <source>
        <dbReference type="ARBA" id="ARBA00023040"/>
    </source>
</evidence>
<dbReference type="PROSITE" id="PS50262">
    <property type="entry name" value="G_PROTEIN_RECEP_F1_2"/>
    <property type="match status" value="1"/>
</dbReference>
<feature type="domain" description="G-protein coupled receptors family 1 profile" evidence="11">
    <location>
        <begin position="63"/>
        <end position="316"/>
    </location>
</feature>
<comment type="subcellular location">
    <subcellularLocation>
        <location evidence="1">Cell membrane</location>
        <topology evidence="1">Multi-pass membrane protein</topology>
    </subcellularLocation>
</comment>
<dbReference type="GO" id="GO:0004930">
    <property type="term" value="F:G protein-coupled receptor activity"/>
    <property type="evidence" value="ECO:0007669"/>
    <property type="project" value="UniProtKB-KW"/>
</dbReference>
<dbReference type="Gene3D" id="1.20.1070.10">
    <property type="entry name" value="Rhodopsin 7-helix transmembrane proteins"/>
    <property type="match status" value="1"/>
</dbReference>
<feature type="transmembrane region" description="Helical" evidence="10">
    <location>
        <begin position="259"/>
        <end position="279"/>
    </location>
</feature>
<comment type="similarity">
    <text evidence="9">Belongs to the G-protein coupled receptor 1 family.</text>
</comment>
<evidence type="ECO:0000256" key="1">
    <source>
        <dbReference type="ARBA" id="ARBA00004651"/>
    </source>
</evidence>
<evidence type="ECO:0000256" key="4">
    <source>
        <dbReference type="ARBA" id="ARBA00022989"/>
    </source>
</evidence>
<dbReference type="InterPro" id="IPR000276">
    <property type="entry name" value="GPCR_Rhodpsn"/>
</dbReference>
<keyword evidence="8 9" id="KW-0807">Transducer</keyword>
<feature type="transmembrane region" description="Helical" evidence="10">
    <location>
        <begin position="299"/>
        <end position="319"/>
    </location>
</feature>
<evidence type="ECO:0000256" key="8">
    <source>
        <dbReference type="ARBA" id="ARBA00023224"/>
    </source>
</evidence>
<keyword evidence="5 9" id="KW-0297">G-protein coupled receptor</keyword>
<evidence type="ECO:0000256" key="9">
    <source>
        <dbReference type="RuleBase" id="RU000688"/>
    </source>
</evidence>